<gene>
    <name evidence="8" type="ORF">GOMPHAMPRED_007049</name>
</gene>
<feature type="region of interest" description="Disordered" evidence="6">
    <location>
        <begin position="103"/>
        <end position="123"/>
    </location>
</feature>
<feature type="region of interest" description="Disordered" evidence="6">
    <location>
        <begin position="1"/>
        <end position="38"/>
    </location>
</feature>
<dbReference type="InterPro" id="IPR007219">
    <property type="entry name" value="XnlR_reg_dom"/>
</dbReference>
<dbReference type="OrthoDB" id="5600212at2759"/>
<sequence>MSTLEVSSDSFFNSLPVQTHEDGSHSGDSPDNVRPGEELTTKPKRIACLICRKRKLRCDGIRPSCGNCSRLGHDCGYSDIRKKSGPRRGYVKELEARLHQVEHQLRTKDDGSKGTKDGLKPRGNSAETIVTSIRNPTGCINRDQTLPDLTITASNADNQPSASVPWEIIGLGLEEPLPPQGMIEDMDQMYFETAHKSIPMVHKYRYLAALNLPPVSRPPVCLRYSMWTLVASITDKYAGYIDIFYQRARKYAESDEMKGHGERFVSIGHAQCWALIALFEFKTMYFPRAWMSVGRTSRLVQMLGLQRVDYDGLEVKRTLTPPRDWVDREERRRTFWVAYCNDRYASIGTGWPMTFDEKDIFTNLPCSLNAFEQGTPEESVSFAKALTEDGASHLSAFGAVVVVASIFGQNLTHLHRSYDNDDPEDPTNGGFWKRHRHLDSILSTITLFLPDHLKMPTRDQDPNVPFLNMALHTAVICLHQAAILKAEKHQLDASLIKQSVTRCFYAAEEVYNVMQMTSHISIGRLHPFLAFCLYVAARVLIHAYKKRRDEISVRDKFEFLIKAMQAHMKKTPLTASFLAQLQVELDAAGLENPLAKISLNTDSFMEDHVSPVISRISQTQPTYHEIRAAQDSTTQSFIRTQGANQANCTMFDLPPRLRGRVISLSEEPKPTSSLPIPTTWNENISEGYPGFDTEMSPGGQSGFTGHPTPSSGQRASSHTSYSPGQDQPLQAPNLNTSETEAFFAQADFQDLGQALDASFAAVSDWNLGDSGAIGSTMGEPHWTQQYDAMAWDTQGVNLQGLSNVPLEQWRSPNSTNGNGQVLQ</sequence>
<dbReference type="CDD" id="cd00067">
    <property type="entry name" value="GAL4"/>
    <property type="match status" value="1"/>
</dbReference>
<keyword evidence="3" id="KW-0805">Transcription regulation</keyword>
<comment type="caution">
    <text evidence="8">The sequence shown here is derived from an EMBL/GenBank/DDBJ whole genome shotgun (WGS) entry which is preliminary data.</text>
</comment>
<dbReference type="PROSITE" id="PS00463">
    <property type="entry name" value="ZN2_CY6_FUNGAL_1"/>
    <property type="match status" value="1"/>
</dbReference>
<feature type="region of interest" description="Disordered" evidence="6">
    <location>
        <begin position="665"/>
        <end position="732"/>
    </location>
</feature>
<dbReference type="InterPro" id="IPR050815">
    <property type="entry name" value="TF_fung"/>
</dbReference>
<protein>
    <recommendedName>
        <fullName evidence="7">Zn(2)-C6 fungal-type domain-containing protein</fullName>
    </recommendedName>
</protein>
<dbReference type="Pfam" id="PF04082">
    <property type="entry name" value="Fungal_trans"/>
    <property type="match status" value="1"/>
</dbReference>
<evidence type="ECO:0000259" key="7">
    <source>
        <dbReference type="PROSITE" id="PS50048"/>
    </source>
</evidence>
<dbReference type="GO" id="GO:0008270">
    <property type="term" value="F:zinc ion binding"/>
    <property type="evidence" value="ECO:0007669"/>
    <property type="project" value="InterPro"/>
</dbReference>
<dbReference type="InterPro" id="IPR036864">
    <property type="entry name" value="Zn2-C6_fun-type_DNA-bd_sf"/>
</dbReference>
<dbReference type="SUPFAM" id="SSF57701">
    <property type="entry name" value="Zn2/Cys6 DNA-binding domain"/>
    <property type="match status" value="1"/>
</dbReference>
<dbReference type="GO" id="GO:0005634">
    <property type="term" value="C:nucleus"/>
    <property type="evidence" value="ECO:0007669"/>
    <property type="project" value="UniProtKB-SubCell"/>
</dbReference>
<dbReference type="GO" id="GO:0000981">
    <property type="term" value="F:DNA-binding transcription factor activity, RNA polymerase II-specific"/>
    <property type="evidence" value="ECO:0007669"/>
    <property type="project" value="InterPro"/>
</dbReference>
<dbReference type="SMART" id="SM00066">
    <property type="entry name" value="GAL4"/>
    <property type="match status" value="1"/>
</dbReference>
<keyword evidence="5" id="KW-0539">Nucleus</keyword>
<feature type="compositionally biased region" description="Basic and acidic residues" evidence="6">
    <location>
        <begin position="103"/>
        <end position="120"/>
    </location>
</feature>
<evidence type="ECO:0000256" key="6">
    <source>
        <dbReference type="SAM" id="MobiDB-lite"/>
    </source>
</evidence>
<proteinExistence type="predicted"/>
<organism evidence="8 9">
    <name type="scientific">Gomphillus americanus</name>
    <dbReference type="NCBI Taxonomy" id="1940652"/>
    <lineage>
        <taxon>Eukaryota</taxon>
        <taxon>Fungi</taxon>
        <taxon>Dikarya</taxon>
        <taxon>Ascomycota</taxon>
        <taxon>Pezizomycotina</taxon>
        <taxon>Lecanoromycetes</taxon>
        <taxon>OSLEUM clade</taxon>
        <taxon>Ostropomycetidae</taxon>
        <taxon>Ostropales</taxon>
        <taxon>Graphidaceae</taxon>
        <taxon>Gomphilloideae</taxon>
        <taxon>Gomphillus</taxon>
    </lineage>
</organism>
<evidence type="ECO:0000256" key="4">
    <source>
        <dbReference type="ARBA" id="ARBA00023163"/>
    </source>
</evidence>
<dbReference type="SMART" id="SM00906">
    <property type="entry name" value="Fungal_trans"/>
    <property type="match status" value="1"/>
</dbReference>
<evidence type="ECO:0000256" key="3">
    <source>
        <dbReference type="ARBA" id="ARBA00023015"/>
    </source>
</evidence>
<dbReference type="AlphaFoldDB" id="A0A8H3EN82"/>
<dbReference type="EMBL" id="CAJPDQ010000005">
    <property type="protein sequence ID" value="CAF9910331.1"/>
    <property type="molecule type" value="Genomic_DNA"/>
</dbReference>
<feature type="compositionally biased region" description="Polar residues" evidence="6">
    <location>
        <begin position="670"/>
        <end position="684"/>
    </location>
</feature>
<dbReference type="PROSITE" id="PS50048">
    <property type="entry name" value="ZN2_CY6_FUNGAL_2"/>
    <property type="match status" value="1"/>
</dbReference>
<evidence type="ECO:0000256" key="1">
    <source>
        <dbReference type="ARBA" id="ARBA00004123"/>
    </source>
</evidence>
<dbReference type="Proteomes" id="UP000664169">
    <property type="component" value="Unassembled WGS sequence"/>
</dbReference>
<dbReference type="CDD" id="cd12148">
    <property type="entry name" value="fungal_TF_MHR"/>
    <property type="match status" value="1"/>
</dbReference>
<reference evidence="8" key="1">
    <citation type="submission" date="2021-03" db="EMBL/GenBank/DDBJ databases">
        <authorList>
            <person name="Tagirdzhanova G."/>
        </authorList>
    </citation>
    <scope>NUCLEOTIDE SEQUENCE</scope>
</reference>
<feature type="compositionally biased region" description="Polar residues" evidence="6">
    <location>
        <begin position="707"/>
        <end position="732"/>
    </location>
</feature>
<feature type="compositionally biased region" description="Polar residues" evidence="6">
    <location>
        <begin position="1"/>
        <end position="17"/>
    </location>
</feature>
<accession>A0A8H3EN82</accession>
<feature type="domain" description="Zn(2)-C6 fungal-type" evidence="7">
    <location>
        <begin position="47"/>
        <end position="77"/>
    </location>
</feature>
<evidence type="ECO:0000256" key="2">
    <source>
        <dbReference type="ARBA" id="ARBA00022723"/>
    </source>
</evidence>
<dbReference type="GO" id="GO:0006351">
    <property type="term" value="P:DNA-templated transcription"/>
    <property type="evidence" value="ECO:0007669"/>
    <property type="project" value="InterPro"/>
</dbReference>
<keyword evidence="2" id="KW-0479">Metal-binding</keyword>
<dbReference type="PANTHER" id="PTHR47338:SF10">
    <property type="entry name" value="TRANSCRIPTION FACTOR DOMAIN-CONTAINING PROTEIN-RELATED"/>
    <property type="match status" value="1"/>
</dbReference>
<dbReference type="Gene3D" id="4.10.240.10">
    <property type="entry name" value="Zn(2)-C6 fungal-type DNA-binding domain"/>
    <property type="match status" value="1"/>
</dbReference>
<name>A0A8H3EN82_9LECA</name>
<evidence type="ECO:0000313" key="9">
    <source>
        <dbReference type="Proteomes" id="UP000664169"/>
    </source>
</evidence>
<dbReference type="GO" id="GO:0003677">
    <property type="term" value="F:DNA binding"/>
    <property type="evidence" value="ECO:0007669"/>
    <property type="project" value="InterPro"/>
</dbReference>
<evidence type="ECO:0000256" key="5">
    <source>
        <dbReference type="ARBA" id="ARBA00023242"/>
    </source>
</evidence>
<keyword evidence="9" id="KW-1185">Reference proteome</keyword>
<keyword evidence="4" id="KW-0804">Transcription</keyword>
<dbReference type="PANTHER" id="PTHR47338">
    <property type="entry name" value="ZN(II)2CYS6 TRANSCRIPTION FACTOR (EUROFUNG)-RELATED"/>
    <property type="match status" value="1"/>
</dbReference>
<dbReference type="InterPro" id="IPR001138">
    <property type="entry name" value="Zn2Cys6_DnaBD"/>
</dbReference>
<evidence type="ECO:0000313" key="8">
    <source>
        <dbReference type="EMBL" id="CAF9910331.1"/>
    </source>
</evidence>
<comment type="subcellular location">
    <subcellularLocation>
        <location evidence="1">Nucleus</location>
    </subcellularLocation>
</comment>
<dbReference type="Pfam" id="PF00172">
    <property type="entry name" value="Zn_clus"/>
    <property type="match status" value="1"/>
</dbReference>